<gene>
    <name evidence="3" type="ORF">MGAL_10B070884</name>
</gene>
<dbReference type="EMBL" id="UYJE01008321">
    <property type="protein sequence ID" value="VDI62926.1"/>
    <property type="molecule type" value="Genomic_DNA"/>
</dbReference>
<feature type="compositionally biased region" description="Polar residues" evidence="2">
    <location>
        <begin position="27"/>
        <end position="36"/>
    </location>
</feature>
<organism evidence="3 4">
    <name type="scientific">Mytilus galloprovincialis</name>
    <name type="common">Mediterranean mussel</name>
    <dbReference type="NCBI Taxonomy" id="29158"/>
    <lineage>
        <taxon>Eukaryota</taxon>
        <taxon>Metazoa</taxon>
        <taxon>Spiralia</taxon>
        <taxon>Lophotrochozoa</taxon>
        <taxon>Mollusca</taxon>
        <taxon>Bivalvia</taxon>
        <taxon>Autobranchia</taxon>
        <taxon>Pteriomorphia</taxon>
        <taxon>Mytilida</taxon>
        <taxon>Mytiloidea</taxon>
        <taxon>Mytilidae</taxon>
        <taxon>Mytilinae</taxon>
        <taxon>Mytilus</taxon>
    </lineage>
</organism>
<proteinExistence type="predicted"/>
<dbReference type="AlphaFoldDB" id="A0A8B6GE23"/>
<reference evidence="3" key="1">
    <citation type="submission" date="2018-11" db="EMBL/GenBank/DDBJ databases">
        <authorList>
            <person name="Alioto T."/>
            <person name="Alioto T."/>
        </authorList>
    </citation>
    <scope>NUCLEOTIDE SEQUENCE</scope>
</reference>
<keyword evidence="4" id="KW-1185">Reference proteome</keyword>
<evidence type="ECO:0000256" key="1">
    <source>
        <dbReference type="SAM" id="Coils"/>
    </source>
</evidence>
<comment type="caution">
    <text evidence="3">The sequence shown here is derived from an EMBL/GenBank/DDBJ whole genome shotgun (WGS) entry which is preliminary data.</text>
</comment>
<protein>
    <submittedName>
        <fullName evidence="3">Uncharacterized protein</fullName>
    </submittedName>
</protein>
<accession>A0A8B6GE23</accession>
<feature type="region of interest" description="Disordered" evidence="2">
    <location>
        <begin position="15"/>
        <end position="48"/>
    </location>
</feature>
<evidence type="ECO:0000256" key="2">
    <source>
        <dbReference type="SAM" id="MobiDB-lite"/>
    </source>
</evidence>
<feature type="coiled-coil region" evidence="1">
    <location>
        <begin position="126"/>
        <end position="153"/>
    </location>
</feature>
<keyword evidence="1" id="KW-0175">Coiled coil</keyword>
<dbReference type="Proteomes" id="UP000596742">
    <property type="component" value="Unassembled WGS sequence"/>
</dbReference>
<sequence>MDSYDCLHPRDLTSALTESKQTEAEYRTQSLSQQSVHNRKPSIQHGGPMYLRHTKNSFRRMSIAQGIDPQSGLAMPELDDRRWSNFSDISYRDGIEEEDLCYLDNTTLDLQEINSEIQRVEHFMSVKNKHLKLDELQQDLTILKKSVEFDEDSIKQKVIDRRKSIMEKESDRRKSIVDSYLQRRRSMTKSPFL</sequence>
<evidence type="ECO:0000313" key="4">
    <source>
        <dbReference type="Proteomes" id="UP000596742"/>
    </source>
</evidence>
<name>A0A8B6GE23_MYTGA</name>
<evidence type="ECO:0000313" key="3">
    <source>
        <dbReference type="EMBL" id="VDI62926.1"/>
    </source>
</evidence>